<dbReference type="PANTHER" id="PTHR33973:SF4">
    <property type="entry name" value="OS07G0153300 PROTEIN"/>
    <property type="match status" value="1"/>
</dbReference>
<sequence length="258" mass="29674">MNTSAPAQLVHARVMHARLRPVLNRFVYPVFYVRLDLARLDQCQSGWFGIDRRRPLSLRTRDYGPRDGSSLEAWMRGLLRQHGIVADGAIWLQTFPRVLGYAFNPVNFWHCHDAAGKLCAVLAEVNNTFGETHRYLLRLADDGAELVARCDKHLHVSPFCRVEGDYRFRFRLDGARPRTAIDYHDADGLLIRTTLSGRVQPMTSRALAAALLRYPLLGAGIVLRIHWQALRLWWRGVPFFYKPPRTAHNLTDHKEPTR</sequence>
<evidence type="ECO:0000313" key="1">
    <source>
        <dbReference type="EMBL" id="MRW88602.1"/>
    </source>
</evidence>
<protein>
    <submittedName>
        <fullName evidence="1">DUF1365 family protein</fullName>
    </submittedName>
</protein>
<dbReference type="EMBL" id="WKJK01000001">
    <property type="protein sequence ID" value="MRW88602.1"/>
    <property type="molecule type" value="Genomic_DNA"/>
</dbReference>
<proteinExistence type="predicted"/>
<comment type="caution">
    <text evidence="1">The sequence shown here is derived from an EMBL/GenBank/DDBJ whole genome shotgun (WGS) entry which is preliminary data.</text>
</comment>
<dbReference type="Pfam" id="PF07103">
    <property type="entry name" value="DUF1365"/>
    <property type="match status" value="1"/>
</dbReference>
<organism evidence="1 2">
    <name type="scientific">Duganella guangzhouensis</name>
    <dbReference type="NCBI Taxonomy" id="2666084"/>
    <lineage>
        <taxon>Bacteria</taxon>
        <taxon>Pseudomonadati</taxon>
        <taxon>Pseudomonadota</taxon>
        <taxon>Betaproteobacteria</taxon>
        <taxon>Burkholderiales</taxon>
        <taxon>Oxalobacteraceae</taxon>
        <taxon>Telluria group</taxon>
        <taxon>Duganella</taxon>
    </lineage>
</organism>
<name>A0A6I2KT72_9BURK</name>
<keyword evidence="2" id="KW-1185">Reference proteome</keyword>
<accession>A0A6I2KT72</accession>
<dbReference type="PANTHER" id="PTHR33973">
    <property type="entry name" value="OS07G0153300 PROTEIN"/>
    <property type="match status" value="1"/>
</dbReference>
<gene>
    <name evidence="1" type="ORF">GJ699_01225</name>
</gene>
<dbReference type="AlphaFoldDB" id="A0A6I2KT72"/>
<dbReference type="InterPro" id="IPR010775">
    <property type="entry name" value="DUF1365"/>
</dbReference>
<dbReference type="RefSeq" id="WP_154372317.1">
    <property type="nucleotide sequence ID" value="NZ_WKJK01000001.1"/>
</dbReference>
<reference evidence="1 2" key="1">
    <citation type="submission" date="2019-11" db="EMBL/GenBank/DDBJ databases">
        <title>Novel species isolated from a subtropical stream in China.</title>
        <authorList>
            <person name="Lu H."/>
        </authorList>
    </citation>
    <scope>NUCLEOTIDE SEQUENCE [LARGE SCALE GENOMIC DNA]</scope>
    <source>
        <strain evidence="1 2">FT80W</strain>
    </source>
</reference>
<dbReference type="Proteomes" id="UP000433309">
    <property type="component" value="Unassembled WGS sequence"/>
</dbReference>
<evidence type="ECO:0000313" key="2">
    <source>
        <dbReference type="Proteomes" id="UP000433309"/>
    </source>
</evidence>